<dbReference type="InterPro" id="IPR036388">
    <property type="entry name" value="WH-like_DNA-bd_sf"/>
</dbReference>
<evidence type="ECO:0000256" key="4">
    <source>
        <dbReference type="ARBA" id="ARBA00023015"/>
    </source>
</evidence>
<proteinExistence type="predicted"/>
<evidence type="ECO:0000256" key="3">
    <source>
        <dbReference type="ARBA" id="ARBA00022832"/>
    </source>
</evidence>
<evidence type="ECO:0000256" key="7">
    <source>
        <dbReference type="ARBA" id="ARBA00023160"/>
    </source>
</evidence>
<keyword evidence="4" id="KW-0805">Transcription regulation</keyword>
<dbReference type="Proteomes" id="UP000277108">
    <property type="component" value="Unassembled WGS sequence"/>
</dbReference>
<keyword evidence="5" id="KW-0443">Lipid metabolism</keyword>
<dbReference type="SUPFAM" id="SSF54637">
    <property type="entry name" value="Thioesterase/thiol ester dehydrase-isomerase"/>
    <property type="match status" value="1"/>
</dbReference>
<dbReference type="GO" id="GO:0045717">
    <property type="term" value="P:negative regulation of fatty acid biosynthetic process"/>
    <property type="evidence" value="ECO:0007669"/>
    <property type="project" value="InterPro"/>
</dbReference>
<dbReference type="GO" id="GO:0045892">
    <property type="term" value="P:negative regulation of DNA-templated transcription"/>
    <property type="evidence" value="ECO:0007669"/>
    <property type="project" value="InterPro"/>
</dbReference>
<dbReference type="GO" id="GO:0003677">
    <property type="term" value="F:DNA binding"/>
    <property type="evidence" value="ECO:0007669"/>
    <property type="project" value="UniProtKB-KW"/>
</dbReference>
<dbReference type="GO" id="GO:0003700">
    <property type="term" value="F:DNA-binding transcription factor activity"/>
    <property type="evidence" value="ECO:0007669"/>
    <property type="project" value="InterPro"/>
</dbReference>
<keyword evidence="1" id="KW-0678">Repressor</keyword>
<evidence type="ECO:0000256" key="1">
    <source>
        <dbReference type="ARBA" id="ARBA00022491"/>
    </source>
</evidence>
<dbReference type="Gene3D" id="3.10.129.10">
    <property type="entry name" value="Hotdog Thioesterase"/>
    <property type="match status" value="1"/>
</dbReference>
<dbReference type="CDD" id="cd03440">
    <property type="entry name" value="hot_dog"/>
    <property type="match status" value="1"/>
</dbReference>
<keyword evidence="10" id="KW-1185">Reference proteome</keyword>
<keyword evidence="7" id="KW-0275">Fatty acid biosynthesis</keyword>
<keyword evidence="6" id="KW-0238">DNA-binding</keyword>
<dbReference type="GO" id="GO:0006633">
    <property type="term" value="P:fatty acid biosynthetic process"/>
    <property type="evidence" value="ECO:0007669"/>
    <property type="project" value="UniProtKB-KW"/>
</dbReference>
<evidence type="ECO:0000313" key="10">
    <source>
        <dbReference type="Proteomes" id="UP000277108"/>
    </source>
</evidence>
<keyword evidence="2" id="KW-0444">Lipid biosynthesis</keyword>
<dbReference type="RefSeq" id="WP_123807382.1">
    <property type="nucleotide sequence ID" value="NZ_RKRK01000002.1"/>
</dbReference>
<keyword evidence="8" id="KW-0804">Transcription</keyword>
<keyword evidence="3" id="KW-0276">Fatty acid metabolism</keyword>
<reference evidence="9 10" key="1">
    <citation type="submission" date="2018-11" db="EMBL/GenBank/DDBJ databases">
        <title>Genomic Encyclopedia of Type Strains, Phase IV (KMG-IV): sequencing the most valuable type-strain genomes for metagenomic binning, comparative biology and taxonomic classification.</title>
        <authorList>
            <person name="Goeker M."/>
        </authorList>
    </citation>
    <scope>NUCLEOTIDE SEQUENCE [LARGE SCALE GENOMIC DNA]</scope>
    <source>
        <strain evidence="9 10">DSM 29158</strain>
    </source>
</reference>
<dbReference type="InterPro" id="IPR029069">
    <property type="entry name" value="HotDog_dom_sf"/>
</dbReference>
<comment type="caution">
    <text evidence="9">The sequence shown here is derived from an EMBL/GenBank/DDBJ whole genome shotgun (WGS) entry which is preliminary data.</text>
</comment>
<evidence type="ECO:0000256" key="6">
    <source>
        <dbReference type="ARBA" id="ARBA00023125"/>
    </source>
</evidence>
<evidence type="ECO:0000256" key="2">
    <source>
        <dbReference type="ARBA" id="ARBA00022516"/>
    </source>
</evidence>
<evidence type="ECO:0000256" key="5">
    <source>
        <dbReference type="ARBA" id="ARBA00023098"/>
    </source>
</evidence>
<sequence length="184" mass="21066">MKNKLSKEERHSKLKSLIDDNPFLTDEDLSNKFNVSIQTIRLDRMTLNIPEVRKRIKARAEQPIEISSLKEDEIIGEIIDITLNKSAISMLTIKANQVFDRNHIARGHILFAQANSLSVALIQHDTVLTRSASVDFVKPVYLNDQVITKAKASRIDNKFYNVEVQSEVKGELVFKGTFKMYYKS</sequence>
<protein>
    <submittedName>
        <fullName evidence="9">Acyl-coenzyme A thioesterase PaaI-like protein</fullName>
    </submittedName>
</protein>
<gene>
    <name evidence="9" type="ORF">EDD62_0470</name>
</gene>
<dbReference type="EMBL" id="RKRK01000002">
    <property type="protein sequence ID" value="RPF57835.1"/>
    <property type="molecule type" value="Genomic_DNA"/>
</dbReference>
<dbReference type="PIRSF" id="PIRSF037733">
    <property type="entry name" value="Transcription_factor_FapR"/>
    <property type="match status" value="1"/>
</dbReference>
<accession>A0A3N5CF87</accession>
<dbReference type="InterPro" id="IPR017275">
    <property type="entry name" value="Transcription_factor_FapR"/>
</dbReference>
<dbReference type="NCBIfam" id="NF003359">
    <property type="entry name" value="PRK04424.1"/>
    <property type="match status" value="1"/>
</dbReference>
<organism evidence="9 10">
    <name type="scientific">Abyssicoccus albus</name>
    <dbReference type="NCBI Taxonomy" id="1817405"/>
    <lineage>
        <taxon>Bacteria</taxon>
        <taxon>Bacillati</taxon>
        <taxon>Bacillota</taxon>
        <taxon>Bacilli</taxon>
        <taxon>Bacillales</taxon>
        <taxon>Abyssicoccaceae</taxon>
    </lineage>
</organism>
<dbReference type="InterPro" id="IPR036390">
    <property type="entry name" value="WH_DNA-bd_sf"/>
</dbReference>
<evidence type="ECO:0000256" key="8">
    <source>
        <dbReference type="ARBA" id="ARBA00023163"/>
    </source>
</evidence>
<dbReference type="OrthoDB" id="1706183at2"/>
<dbReference type="AlphaFoldDB" id="A0A3N5CF87"/>
<dbReference type="Gene3D" id="1.10.10.10">
    <property type="entry name" value="Winged helix-like DNA-binding domain superfamily/Winged helix DNA-binding domain"/>
    <property type="match status" value="1"/>
</dbReference>
<dbReference type="SUPFAM" id="SSF46785">
    <property type="entry name" value="Winged helix' DNA-binding domain"/>
    <property type="match status" value="1"/>
</dbReference>
<evidence type="ECO:0000313" key="9">
    <source>
        <dbReference type="EMBL" id="RPF57835.1"/>
    </source>
</evidence>
<name>A0A3N5CF87_9BACL</name>